<reference evidence="1" key="1">
    <citation type="journal article" date="2006" name="Biosci. Biotechnol. Biochem.">
        <title>Conjugational transfer kinetics of pLS20 between Bacillus subtilis in liquid medium.</title>
        <authorList>
            <person name="Itaya M."/>
            <person name="Sakaya N."/>
            <person name="Matsunaga S."/>
            <person name="Fujita K."/>
            <person name="Kaneko S."/>
        </authorList>
    </citation>
    <scope>NUCLEOTIDE SEQUENCE</scope>
    <source>
        <strain evidence="1">IFO 3335</strain>
        <plasmid evidence="1">pLS20</plasmid>
    </source>
</reference>
<proteinExistence type="predicted"/>
<reference evidence="1" key="2">
    <citation type="submission" date="2011-02" db="EMBL/GenBank/DDBJ databases">
        <title>Host Range of a conjugational plasmid pLS20 originated from Bacillus subtilis (natto).</title>
        <authorList>
            <person name="Itaya M."/>
        </authorList>
    </citation>
    <scope>NUCLEOTIDE SEQUENCE</scope>
    <source>
        <strain evidence="1">IFO 3335</strain>
        <plasmid evidence="1">pLS20</plasmid>
    </source>
</reference>
<dbReference type="AlphaFoldDB" id="E9RJ96"/>
<organism evidence="1">
    <name type="scientific">Bacillus subtilis subsp. natto</name>
    <dbReference type="NCBI Taxonomy" id="86029"/>
    <lineage>
        <taxon>Bacteria</taxon>
        <taxon>Bacillati</taxon>
        <taxon>Bacillota</taxon>
        <taxon>Bacilli</taxon>
        <taxon>Bacillales</taxon>
        <taxon>Bacillaceae</taxon>
        <taxon>Bacillus</taxon>
    </lineage>
</organism>
<name>E9RJ96_BACNA</name>
<keyword evidence="1" id="KW-0614">Plasmid</keyword>
<geneLocation type="plasmid" evidence="1">
    <name>pLS20</name>
</geneLocation>
<sequence length="82" mass="9057">MARTAINGPENVDKPLGCLAHYGAGNYGQASMQRHTIECDRVREHETNPIEVAYRTSIVCKKVMAGESLAIARQSWKPQTSL</sequence>
<accession>E9RJ96</accession>
<dbReference type="EMBL" id="AB615352">
    <property type="protein sequence ID" value="BAJ77011.1"/>
    <property type="molecule type" value="Genomic_DNA"/>
</dbReference>
<protein>
    <submittedName>
        <fullName evidence="1">Uncharacterized protein</fullName>
    </submittedName>
</protein>
<evidence type="ECO:0000313" key="1">
    <source>
        <dbReference type="EMBL" id="BAJ77011.1"/>
    </source>
</evidence>